<evidence type="ECO:0000313" key="3">
    <source>
        <dbReference type="EMBL" id="ASM78175.1"/>
    </source>
</evidence>
<sequence length="128" mass="12912">MRTGLVAIALSVLTPLAVWAQKGPAPAVATAPVPVEANKASQAELEMVKGIGPQLSGQLISVRATQPYKDWSDFIQRTSGVGAKRAAKLSSAGLTVNGTSYNAPATAGAGAPPSPARPVPQVARAASQ</sequence>
<dbReference type="SUPFAM" id="SSF47781">
    <property type="entry name" value="RuvA domain 2-like"/>
    <property type="match status" value="1"/>
</dbReference>
<gene>
    <name evidence="3" type="ORF">VITFI_CDS2397</name>
</gene>
<accession>A0A221KGU2</accession>
<name>A0A221KGU2_VITFI</name>
<evidence type="ECO:0008006" key="5">
    <source>
        <dbReference type="Google" id="ProtNLM"/>
    </source>
</evidence>
<proteinExistence type="predicted"/>
<dbReference type="Proteomes" id="UP000199729">
    <property type="component" value="Chromosome"/>
</dbReference>
<dbReference type="EMBL" id="CP022423">
    <property type="protein sequence ID" value="ASM78175.1"/>
    <property type="molecule type" value="Genomic_DNA"/>
</dbReference>
<dbReference type="AlphaFoldDB" id="A0A221KGU2"/>
<dbReference type="Pfam" id="PF12836">
    <property type="entry name" value="HHH_3"/>
    <property type="match status" value="1"/>
</dbReference>
<evidence type="ECO:0000313" key="4">
    <source>
        <dbReference type="Proteomes" id="UP000199729"/>
    </source>
</evidence>
<feature type="chain" id="PRO_5012510647" description="Competence protein ComEA" evidence="2">
    <location>
        <begin position="21"/>
        <end position="128"/>
    </location>
</feature>
<feature type="region of interest" description="Disordered" evidence="1">
    <location>
        <begin position="100"/>
        <end position="128"/>
    </location>
</feature>
<dbReference type="KEGG" id="vff:VITFI_CDS2397"/>
<dbReference type="Gene3D" id="1.10.150.320">
    <property type="entry name" value="Photosystem II 12 kDa extrinsic protein"/>
    <property type="match status" value="1"/>
</dbReference>
<evidence type="ECO:0000256" key="2">
    <source>
        <dbReference type="SAM" id="SignalP"/>
    </source>
</evidence>
<feature type="compositionally biased region" description="Low complexity" evidence="1">
    <location>
        <begin position="119"/>
        <end position="128"/>
    </location>
</feature>
<keyword evidence="4" id="KW-1185">Reference proteome</keyword>
<reference evidence="3 4" key="1">
    <citation type="submission" date="2017-07" db="EMBL/GenBank/DDBJ databases">
        <title>Complete Genome Sequence of the cosmetic ferment Vitreoscilla filiformis (ATCC15551).</title>
        <authorList>
            <person name="Contreras S."/>
            <person name="Sagory-Zalkind P."/>
            <person name="Blanquart H."/>
            <person name="Iltis A."/>
            <person name="Morand S.C."/>
        </authorList>
    </citation>
    <scope>NUCLEOTIDE SEQUENCE [LARGE SCALE GENOMIC DNA]</scope>
    <source>
        <strain evidence="3 4">ATCC 15551</strain>
    </source>
</reference>
<dbReference type="InterPro" id="IPR010994">
    <property type="entry name" value="RuvA_2-like"/>
</dbReference>
<organism evidence="3 4">
    <name type="scientific">Vitreoscilla filiformis</name>
    <dbReference type="NCBI Taxonomy" id="63"/>
    <lineage>
        <taxon>Bacteria</taxon>
        <taxon>Pseudomonadati</taxon>
        <taxon>Pseudomonadota</taxon>
        <taxon>Betaproteobacteria</taxon>
        <taxon>Neisseriales</taxon>
        <taxon>Neisseriaceae</taxon>
        <taxon>Vitreoscilla</taxon>
    </lineage>
</organism>
<keyword evidence="2" id="KW-0732">Signal</keyword>
<protein>
    <recommendedName>
        <fullName evidence="5">Competence protein ComEA</fullName>
    </recommendedName>
</protein>
<feature type="signal peptide" evidence="2">
    <location>
        <begin position="1"/>
        <end position="20"/>
    </location>
</feature>
<evidence type="ECO:0000256" key="1">
    <source>
        <dbReference type="SAM" id="MobiDB-lite"/>
    </source>
</evidence>